<organism evidence="5 6">
    <name type="scientific">Hymenoscyphus fraxineus</name>
    <dbReference type="NCBI Taxonomy" id="746836"/>
    <lineage>
        <taxon>Eukaryota</taxon>
        <taxon>Fungi</taxon>
        <taxon>Dikarya</taxon>
        <taxon>Ascomycota</taxon>
        <taxon>Pezizomycotina</taxon>
        <taxon>Leotiomycetes</taxon>
        <taxon>Helotiales</taxon>
        <taxon>Helotiaceae</taxon>
        <taxon>Hymenoscyphus</taxon>
    </lineage>
</organism>
<dbReference type="AlphaFoldDB" id="A0A9N9PZW1"/>
<dbReference type="InterPro" id="IPR029063">
    <property type="entry name" value="SAM-dependent_MTases_sf"/>
</dbReference>
<dbReference type="OrthoDB" id="5585464at2759"/>
<dbReference type="SUPFAM" id="SSF53335">
    <property type="entry name" value="S-adenosyl-L-methionine-dependent methyltransferases"/>
    <property type="match status" value="1"/>
</dbReference>
<evidence type="ECO:0000313" key="6">
    <source>
        <dbReference type="Proteomes" id="UP000696280"/>
    </source>
</evidence>
<evidence type="ECO:0000256" key="2">
    <source>
        <dbReference type="ARBA" id="ARBA00015963"/>
    </source>
</evidence>
<dbReference type="GO" id="GO:0160107">
    <property type="term" value="F:tRNA (adenine(58)-N1)-methyltransferase activity"/>
    <property type="evidence" value="ECO:0007669"/>
    <property type="project" value="UniProtKB-EC"/>
</dbReference>
<dbReference type="PROSITE" id="PS51620">
    <property type="entry name" value="SAM_TRM61"/>
    <property type="match status" value="1"/>
</dbReference>
<evidence type="ECO:0000256" key="3">
    <source>
        <dbReference type="ARBA" id="ARBA00033309"/>
    </source>
</evidence>
<dbReference type="GO" id="GO:0005739">
    <property type="term" value="C:mitochondrion"/>
    <property type="evidence" value="ECO:0007669"/>
    <property type="project" value="TreeGrafter"/>
</dbReference>
<comment type="caution">
    <text evidence="5">The sequence shown here is derived from an EMBL/GenBank/DDBJ whole genome shotgun (WGS) entry which is preliminary data.</text>
</comment>
<name>A0A9N9PZW1_9HELO</name>
<dbReference type="InterPro" id="IPR014816">
    <property type="entry name" value="tRNA_MeTrfase_Gcd14"/>
</dbReference>
<accession>A0A9N9PZW1</accession>
<dbReference type="EMBL" id="CAJVRL010000111">
    <property type="protein sequence ID" value="CAG8961508.1"/>
    <property type="molecule type" value="Genomic_DNA"/>
</dbReference>
<dbReference type="PANTHER" id="PTHR12133">
    <property type="entry name" value="TRNA (ADENINE(58)-N(1))-METHYLTRANSFERASE"/>
    <property type="match status" value="1"/>
</dbReference>
<reference evidence="5" key="1">
    <citation type="submission" date="2021-07" db="EMBL/GenBank/DDBJ databases">
        <authorList>
            <person name="Durling M."/>
        </authorList>
    </citation>
    <scope>NUCLEOTIDE SEQUENCE</scope>
</reference>
<dbReference type="GO" id="GO:0030488">
    <property type="term" value="P:tRNA methylation"/>
    <property type="evidence" value="ECO:0007669"/>
    <property type="project" value="InterPro"/>
</dbReference>
<feature type="region of interest" description="Disordered" evidence="4">
    <location>
        <begin position="417"/>
        <end position="447"/>
    </location>
</feature>
<evidence type="ECO:0000256" key="1">
    <source>
        <dbReference type="ARBA" id="ARBA00012796"/>
    </source>
</evidence>
<dbReference type="Gene3D" id="3.40.50.150">
    <property type="entry name" value="Vaccinia Virus protein VP39"/>
    <property type="match status" value="1"/>
</dbReference>
<proteinExistence type="predicted"/>
<protein>
    <recommendedName>
        <fullName evidence="2">tRNA (adenine(58)-N(1))-methyltransferase catalytic subunit TRM61</fullName>
        <ecNumber evidence="1">2.1.1.220</ecNumber>
    </recommendedName>
    <alternativeName>
        <fullName evidence="3">tRNA(m1A58)-methyltransferase subunit TRM61</fullName>
    </alternativeName>
</protein>
<sequence>MNTHLTRCLVPRRCLSISLFSSSSPRRAFSNDTIEENDIVLLERINAKRAEPILSPPLSPRGYVVLSKGSDKLRGEWIIGKQLRETVRSRRGLDYRLLRPTLAEYTDLSPRLVTPIYSSDAVATLALLDLHPTTPETEVEDGGGKLEIFEAGTGHGAFTLNLSRAVHAANTRPPTRGEDSEYGWEYQEWRSNRRAVIHTLDLEPRYSAHAEAMIKSFRKGMYYHNIDFHTGTIPSFLSARIAENNGAPFLDHAILDLPNCHEYIEIVAKALKPDGSLLVFVPQITQVNKCVLHCKEKDIPLFLDKVVEMGGAMAVGGREWDVRPVRTRAFLASIAEREVRKGVVRQDGEVVEAEKEDGVDVPEKEDEVADVEKEDVIEGSIKESDEGEWEMVCRPKVGGKIQGGGFVGQWRKMTIQTTAKEKSSNHRHPHDQEVIDLNNRKIGQYQD</sequence>
<evidence type="ECO:0000313" key="5">
    <source>
        <dbReference type="EMBL" id="CAG8961508.1"/>
    </source>
</evidence>
<dbReference type="Proteomes" id="UP000696280">
    <property type="component" value="Unassembled WGS sequence"/>
</dbReference>
<dbReference type="EC" id="2.1.1.220" evidence="1"/>
<dbReference type="GO" id="GO:0031515">
    <property type="term" value="C:tRNA (m1A) methyltransferase complex"/>
    <property type="evidence" value="ECO:0007669"/>
    <property type="project" value="InterPro"/>
</dbReference>
<dbReference type="PANTHER" id="PTHR12133:SF1">
    <property type="entry name" value="TRNA (ADENINE(58)-N(1))-METHYLTRANSFERASE, MITOCHONDRIAL"/>
    <property type="match status" value="1"/>
</dbReference>
<evidence type="ECO:0000256" key="4">
    <source>
        <dbReference type="SAM" id="MobiDB-lite"/>
    </source>
</evidence>
<gene>
    <name evidence="5" type="ORF">HYFRA_00013859</name>
</gene>
<keyword evidence="6" id="KW-1185">Reference proteome</keyword>